<comment type="caution">
    <text evidence="2">The sequence shown here is derived from an EMBL/GenBank/DDBJ whole genome shotgun (WGS) entry which is preliminary data.</text>
</comment>
<protein>
    <submittedName>
        <fullName evidence="2">Uncharacterized protein</fullName>
    </submittedName>
</protein>
<feature type="transmembrane region" description="Helical" evidence="1">
    <location>
        <begin position="37"/>
        <end position="59"/>
    </location>
</feature>
<sequence length="60" mass="6623">MQVWLKVLLVAVLVFSASSFVWFLLGSTAYFQREMDIIGTGILVSLGFPAVLIISVFTLN</sequence>
<proteinExistence type="predicted"/>
<feature type="transmembrane region" description="Helical" evidence="1">
    <location>
        <begin position="7"/>
        <end position="25"/>
    </location>
</feature>
<name>A0ABT9W609_9BACI</name>
<dbReference type="EMBL" id="JAUSTY010000035">
    <property type="protein sequence ID" value="MDQ0168499.1"/>
    <property type="molecule type" value="Genomic_DNA"/>
</dbReference>
<keyword evidence="1" id="KW-0812">Transmembrane</keyword>
<keyword evidence="1" id="KW-0472">Membrane</keyword>
<dbReference type="RefSeq" id="WP_307398272.1">
    <property type="nucleotide sequence ID" value="NZ_BAAADK010000005.1"/>
</dbReference>
<reference evidence="2 3" key="1">
    <citation type="submission" date="2023-07" db="EMBL/GenBank/DDBJ databases">
        <title>Genomic Encyclopedia of Type Strains, Phase IV (KMG-IV): sequencing the most valuable type-strain genomes for metagenomic binning, comparative biology and taxonomic classification.</title>
        <authorList>
            <person name="Goeker M."/>
        </authorList>
    </citation>
    <scope>NUCLEOTIDE SEQUENCE [LARGE SCALE GENOMIC DNA]</scope>
    <source>
        <strain evidence="2 3">DSM 12751</strain>
    </source>
</reference>
<gene>
    <name evidence="2" type="ORF">J2S11_004461</name>
</gene>
<keyword evidence="3" id="KW-1185">Reference proteome</keyword>
<organism evidence="2 3">
    <name type="scientific">Caldalkalibacillus horti</name>
    <dbReference type="NCBI Taxonomy" id="77523"/>
    <lineage>
        <taxon>Bacteria</taxon>
        <taxon>Bacillati</taxon>
        <taxon>Bacillota</taxon>
        <taxon>Bacilli</taxon>
        <taxon>Bacillales</taxon>
        <taxon>Bacillaceae</taxon>
        <taxon>Caldalkalibacillus</taxon>
    </lineage>
</organism>
<evidence type="ECO:0000313" key="3">
    <source>
        <dbReference type="Proteomes" id="UP001235840"/>
    </source>
</evidence>
<evidence type="ECO:0000313" key="2">
    <source>
        <dbReference type="EMBL" id="MDQ0168499.1"/>
    </source>
</evidence>
<dbReference type="Proteomes" id="UP001235840">
    <property type="component" value="Unassembled WGS sequence"/>
</dbReference>
<keyword evidence="1" id="KW-1133">Transmembrane helix</keyword>
<accession>A0ABT9W609</accession>
<evidence type="ECO:0000256" key="1">
    <source>
        <dbReference type="SAM" id="Phobius"/>
    </source>
</evidence>